<dbReference type="OrthoDB" id="9790557at2"/>
<protein>
    <recommendedName>
        <fullName evidence="2">Doubled CXXCH motif domain-containing protein</fullName>
    </recommendedName>
</protein>
<dbReference type="AlphaFoldDB" id="A0A0M3TU04"/>
<dbReference type="SUPFAM" id="SSF48695">
    <property type="entry name" value="Multiheme cytochromes"/>
    <property type="match status" value="1"/>
</dbReference>
<dbReference type="Gene3D" id="3.90.10.10">
    <property type="entry name" value="Cytochrome C3"/>
    <property type="match status" value="1"/>
</dbReference>
<reference evidence="3 4" key="1">
    <citation type="journal article" date="2015" name="Genome Announc.">
        <title>Genome Sequence of 'Candidatus Thioglobus autotrophica' Strain EF1, a Chemoautotroph from the SUP05 Clade of Marine Gammaproteobacteria.</title>
        <authorList>
            <person name="Shah V."/>
            <person name="Morris R.M."/>
        </authorList>
    </citation>
    <scope>NUCLEOTIDE SEQUENCE [LARGE SCALE GENOMIC DNA]</scope>
    <source>
        <strain evidence="3 4">EF1</strain>
    </source>
</reference>
<gene>
    <name evidence="3" type="ORF">SP60_01825</name>
</gene>
<accession>A0A0M3TU04</accession>
<proteinExistence type="predicted"/>
<dbReference type="InterPro" id="IPR036280">
    <property type="entry name" value="Multihaem_cyt_sf"/>
</dbReference>
<evidence type="ECO:0000256" key="1">
    <source>
        <dbReference type="SAM" id="SignalP"/>
    </source>
</evidence>
<name>A0A0M3TU04_9GAMM</name>
<evidence type="ECO:0000313" key="4">
    <source>
        <dbReference type="Proteomes" id="UP000058020"/>
    </source>
</evidence>
<dbReference type="RefSeq" id="WP_053951016.1">
    <property type="nucleotide sequence ID" value="NZ_CP010552.1"/>
</dbReference>
<dbReference type="EMBL" id="CP010552">
    <property type="protein sequence ID" value="ALE52085.1"/>
    <property type="molecule type" value="Genomic_DNA"/>
</dbReference>
<dbReference type="InterPro" id="IPR010177">
    <property type="entry name" value="Paired_CXXCH_1"/>
</dbReference>
<evidence type="ECO:0000259" key="2">
    <source>
        <dbReference type="Pfam" id="PF09699"/>
    </source>
</evidence>
<keyword evidence="1" id="KW-0732">Signal</keyword>
<dbReference type="Pfam" id="PF09699">
    <property type="entry name" value="Paired_CXXCH_1"/>
    <property type="match status" value="1"/>
</dbReference>
<keyword evidence="4" id="KW-1185">Reference proteome</keyword>
<feature type="signal peptide" evidence="1">
    <location>
        <begin position="1"/>
        <end position="20"/>
    </location>
</feature>
<dbReference type="STRING" id="1705394.SP60_01825"/>
<sequence>MSRLLIVFLSVLLSSVVVQADHHIPNLGEKATEFKDDGEEAHKREGMSHAASLILQRKMHPELLLHKRDKTLRQGVRGGYVQLKKCVECHTSVDESGEFIPVNAPDQFCSTCHQKVGTSLDCFSCHRTTPAEEM</sequence>
<dbReference type="KEGG" id="tho:SP60_01825"/>
<feature type="chain" id="PRO_5005790217" description="Doubled CXXCH motif domain-containing protein" evidence="1">
    <location>
        <begin position="21"/>
        <end position="134"/>
    </location>
</feature>
<feature type="domain" description="Doubled CXXCH motif" evidence="2">
    <location>
        <begin position="83"/>
        <end position="116"/>
    </location>
</feature>
<organism evidence="3 4">
    <name type="scientific">Candidatus Thioglobus autotrophicus</name>
    <dbReference type="NCBI Taxonomy" id="1705394"/>
    <lineage>
        <taxon>Bacteria</taxon>
        <taxon>Pseudomonadati</taxon>
        <taxon>Pseudomonadota</taxon>
        <taxon>Gammaproteobacteria</taxon>
        <taxon>Candidatus Pseudothioglobaceae</taxon>
        <taxon>Candidatus Thioglobus</taxon>
    </lineage>
</organism>
<evidence type="ECO:0000313" key="3">
    <source>
        <dbReference type="EMBL" id="ALE52085.1"/>
    </source>
</evidence>
<dbReference type="Proteomes" id="UP000058020">
    <property type="component" value="Chromosome"/>
</dbReference>